<dbReference type="CDD" id="cd02440">
    <property type="entry name" value="AdoMet_MTases"/>
    <property type="match status" value="1"/>
</dbReference>
<dbReference type="InterPro" id="IPR029063">
    <property type="entry name" value="SAM-dependent_MTases_sf"/>
</dbReference>
<keyword evidence="3" id="KW-0489">Methyltransferase</keyword>
<dbReference type="InterPro" id="IPR041698">
    <property type="entry name" value="Methyltransf_25"/>
</dbReference>
<evidence type="ECO:0000259" key="2">
    <source>
        <dbReference type="Pfam" id="PF13649"/>
    </source>
</evidence>
<organism evidence="3 4">
    <name type="scientific">Sinisalibacter lacisalsi</name>
    <dbReference type="NCBI Taxonomy" id="1526570"/>
    <lineage>
        <taxon>Bacteria</taxon>
        <taxon>Pseudomonadati</taxon>
        <taxon>Pseudomonadota</taxon>
        <taxon>Alphaproteobacteria</taxon>
        <taxon>Rhodobacterales</taxon>
        <taxon>Roseobacteraceae</taxon>
        <taxon>Sinisalibacter</taxon>
    </lineage>
</organism>
<evidence type="ECO:0000313" key="3">
    <source>
        <dbReference type="EMBL" id="GGD44061.1"/>
    </source>
</evidence>
<dbReference type="RefSeq" id="WP_188529225.1">
    <property type="nucleotide sequence ID" value="NZ_BMGI01000005.1"/>
</dbReference>
<evidence type="ECO:0000313" key="4">
    <source>
        <dbReference type="Proteomes" id="UP000617355"/>
    </source>
</evidence>
<comment type="caution">
    <text evidence="3">The sequence shown here is derived from an EMBL/GenBank/DDBJ whole genome shotgun (WGS) entry which is preliminary data.</text>
</comment>
<dbReference type="Gene3D" id="3.40.50.150">
    <property type="entry name" value="Vaccinia Virus protein VP39"/>
    <property type="match status" value="1"/>
</dbReference>
<protein>
    <submittedName>
        <fullName evidence="3">SAM-dependent methyltransferase</fullName>
    </submittedName>
</protein>
<dbReference type="GO" id="GO:0008168">
    <property type="term" value="F:methyltransferase activity"/>
    <property type="evidence" value="ECO:0007669"/>
    <property type="project" value="UniProtKB-KW"/>
</dbReference>
<sequence>MWNDRFAGADYVFGKEPARFLVDHADWLVPGARGLSVADGEGRNAVFMAGRGVETVAMDASENAIAKARALARERGVSVEFHCADIFDWPWEPEAFDLVVAVFIQFLAPPERDAIFAGMVQTLKPGGVLLLHGYTPEQIAHGTGGPRVAENLYTEALLRESFAGLEIVELNAYEREINEGVGHSGMSALIDLVARKPG</sequence>
<accession>A0ABQ1QSQ7</accession>
<gene>
    <name evidence="3" type="ORF">GCM10011358_29780</name>
</gene>
<evidence type="ECO:0000256" key="1">
    <source>
        <dbReference type="ARBA" id="ARBA00022679"/>
    </source>
</evidence>
<reference evidence="4" key="1">
    <citation type="journal article" date="2019" name="Int. J. Syst. Evol. Microbiol.">
        <title>The Global Catalogue of Microorganisms (GCM) 10K type strain sequencing project: providing services to taxonomists for standard genome sequencing and annotation.</title>
        <authorList>
            <consortium name="The Broad Institute Genomics Platform"/>
            <consortium name="The Broad Institute Genome Sequencing Center for Infectious Disease"/>
            <person name="Wu L."/>
            <person name="Ma J."/>
        </authorList>
    </citation>
    <scope>NUCLEOTIDE SEQUENCE [LARGE SCALE GENOMIC DNA]</scope>
    <source>
        <strain evidence="4">CGMCC 1.12922</strain>
    </source>
</reference>
<keyword evidence="4" id="KW-1185">Reference proteome</keyword>
<dbReference type="Proteomes" id="UP000617355">
    <property type="component" value="Unassembled WGS sequence"/>
</dbReference>
<keyword evidence="1" id="KW-0808">Transferase</keyword>
<dbReference type="EMBL" id="BMGI01000005">
    <property type="protein sequence ID" value="GGD44061.1"/>
    <property type="molecule type" value="Genomic_DNA"/>
</dbReference>
<dbReference type="PANTHER" id="PTHR43861">
    <property type="entry name" value="TRANS-ACONITATE 2-METHYLTRANSFERASE-RELATED"/>
    <property type="match status" value="1"/>
</dbReference>
<dbReference type="PANTHER" id="PTHR43861:SF3">
    <property type="entry name" value="PUTATIVE (AFU_ORTHOLOGUE AFUA_2G14390)-RELATED"/>
    <property type="match status" value="1"/>
</dbReference>
<dbReference type="GO" id="GO:0032259">
    <property type="term" value="P:methylation"/>
    <property type="evidence" value="ECO:0007669"/>
    <property type="project" value="UniProtKB-KW"/>
</dbReference>
<feature type="domain" description="Methyltransferase" evidence="2">
    <location>
        <begin position="35"/>
        <end position="127"/>
    </location>
</feature>
<name>A0ABQ1QSQ7_9RHOB</name>
<dbReference type="Pfam" id="PF13649">
    <property type="entry name" value="Methyltransf_25"/>
    <property type="match status" value="1"/>
</dbReference>
<proteinExistence type="predicted"/>
<dbReference type="SUPFAM" id="SSF53335">
    <property type="entry name" value="S-adenosyl-L-methionine-dependent methyltransferases"/>
    <property type="match status" value="1"/>
</dbReference>